<proteinExistence type="predicted"/>
<dbReference type="AlphaFoldDB" id="A0A0K9PN69"/>
<dbReference type="InterPro" id="IPR009071">
    <property type="entry name" value="HMG_box_dom"/>
</dbReference>
<dbReference type="GO" id="GO:0003677">
    <property type="term" value="F:DNA binding"/>
    <property type="evidence" value="ECO:0000318"/>
    <property type="project" value="GO_Central"/>
</dbReference>
<dbReference type="PANTHER" id="PTHR46691">
    <property type="entry name" value="HIGH MOBILITY GROUP B PROTEIN 9"/>
    <property type="match status" value="1"/>
</dbReference>
<accession>A0A0K9PN69</accession>
<dbReference type="Gene3D" id="1.10.30.10">
    <property type="entry name" value="High mobility group box domain"/>
    <property type="match status" value="1"/>
</dbReference>
<comment type="caution">
    <text evidence="4">The sequence shown here is derived from an EMBL/GenBank/DDBJ whole genome shotgun (WGS) entry which is preliminary data.</text>
</comment>
<protein>
    <recommendedName>
        <fullName evidence="3">HMG box domain-containing protein</fullName>
    </recommendedName>
</protein>
<dbReference type="SUPFAM" id="SSF47095">
    <property type="entry name" value="HMG-box"/>
    <property type="match status" value="1"/>
</dbReference>
<dbReference type="Pfam" id="PF00505">
    <property type="entry name" value="HMG_box"/>
    <property type="match status" value="1"/>
</dbReference>
<feature type="region of interest" description="Disordered" evidence="2">
    <location>
        <begin position="97"/>
        <end position="133"/>
    </location>
</feature>
<keyword evidence="1" id="KW-0539">Nucleus</keyword>
<evidence type="ECO:0000259" key="3">
    <source>
        <dbReference type="PROSITE" id="PS50118"/>
    </source>
</evidence>
<feature type="compositionally biased region" description="Polar residues" evidence="2">
    <location>
        <begin position="115"/>
        <end position="133"/>
    </location>
</feature>
<dbReference type="EMBL" id="LFYR01000757">
    <property type="protein sequence ID" value="KMZ69652.1"/>
    <property type="molecule type" value="Genomic_DNA"/>
</dbReference>
<keyword evidence="1" id="KW-0238">DNA-binding</keyword>
<evidence type="ECO:0000256" key="1">
    <source>
        <dbReference type="PROSITE-ProRule" id="PRU00267"/>
    </source>
</evidence>
<sequence>MEAILTYHSRTEVKKRKPKKNSHLTKPKKNRTGYTFYFINQFPKIKAYKFGSQKEILMHIGYQWRNLSCFRKSIYEKKAAKDKERYLKEMKIYNDKQKSVPEEKKEQKGNKNIRVLSTSKRTFQSIPGSINKM</sequence>
<dbReference type="InterPro" id="IPR036910">
    <property type="entry name" value="HMG_box_dom_sf"/>
</dbReference>
<reference evidence="5" key="1">
    <citation type="journal article" date="2016" name="Nature">
        <title>The genome of the seagrass Zostera marina reveals angiosperm adaptation to the sea.</title>
        <authorList>
            <person name="Olsen J.L."/>
            <person name="Rouze P."/>
            <person name="Verhelst B."/>
            <person name="Lin Y.-C."/>
            <person name="Bayer T."/>
            <person name="Collen J."/>
            <person name="Dattolo E."/>
            <person name="De Paoli E."/>
            <person name="Dittami S."/>
            <person name="Maumus F."/>
            <person name="Michel G."/>
            <person name="Kersting A."/>
            <person name="Lauritano C."/>
            <person name="Lohaus R."/>
            <person name="Toepel M."/>
            <person name="Tonon T."/>
            <person name="Vanneste K."/>
            <person name="Amirebrahimi M."/>
            <person name="Brakel J."/>
            <person name="Bostroem C."/>
            <person name="Chovatia M."/>
            <person name="Grimwood J."/>
            <person name="Jenkins J.W."/>
            <person name="Jueterbock A."/>
            <person name="Mraz A."/>
            <person name="Stam W.T."/>
            <person name="Tice H."/>
            <person name="Bornberg-Bauer E."/>
            <person name="Green P.J."/>
            <person name="Pearson G.A."/>
            <person name="Procaccini G."/>
            <person name="Duarte C.M."/>
            <person name="Schmutz J."/>
            <person name="Reusch T.B.H."/>
            <person name="Van de Peer Y."/>
        </authorList>
    </citation>
    <scope>NUCLEOTIDE SEQUENCE [LARGE SCALE GENOMIC DNA]</scope>
    <source>
        <strain evidence="5">cv. Finnish</strain>
    </source>
</reference>
<dbReference type="OrthoDB" id="338531at2759"/>
<feature type="compositionally biased region" description="Basic residues" evidence="2">
    <location>
        <begin position="13"/>
        <end position="28"/>
    </location>
</feature>
<dbReference type="STRING" id="29655.A0A0K9PN69"/>
<gene>
    <name evidence="4" type="ORF">ZOSMA_20G01300</name>
</gene>
<feature type="region of interest" description="Disordered" evidence="2">
    <location>
        <begin position="8"/>
        <end position="28"/>
    </location>
</feature>
<evidence type="ECO:0000256" key="2">
    <source>
        <dbReference type="SAM" id="MobiDB-lite"/>
    </source>
</evidence>
<feature type="DNA-binding region" description="HMG box" evidence="1">
    <location>
        <begin position="27"/>
        <end position="94"/>
    </location>
</feature>
<evidence type="ECO:0000313" key="4">
    <source>
        <dbReference type="EMBL" id="KMZ69652.1"/>
    </source>
</evidence>
<dbReference type="Proteomes" id="UP000036987">
    <property type="component" value="Unassembled WGS sequence"/>
</dbReference>
<keyword evidence="5" id="KW-1185">Reference proteome</keyword>
<evidence type="ECO:0000313" key="5">
    <source>
        <dbReference type="Proteomes" id="UP000036987"/>
    </source>
</evidence>
<dbReference type="PANTHER" id="PTHR46691:SF3">
    <property type="entry name" value="HIGH MOBILITY GROUP B PROTEIN 15"/>
    <property type="match status" value="1"/>
</dbReference>
<dbReference type="SMART" id="SM00398">
    <property type="entry name" value="HMG"/>
    <property type="match status" value="1"/>
</dbReference>
<organism evidence="4 5">
    <name type="scientific">Zostera marina</name>
    <name type="common">Eelgrass</name>
    <dbReference type="NCBI Taxonomy" id="29655"/>
    <lineage>
        <taxon>Eukaryota</taxon>
        <taxon>Viridiplantae</taxon>
        <taxon>Streptophyta</taxon>
        <taxon>Embryophyta</taxon>
        <taxon>Tracheophyta</taxon>
        <taxon>Spermatophyta</taxon>
        <taxon>Magnoliopsida</taxon>
        <taxon>Liliopsida</taxon>
        <taxon>Zosteraceae</taxon>
        <taxon>Zostera</taxon>
    </lineage>
</organism>
<dbReference type="PROSITE" id="PS50118">
    <property type="entry name" value="HMG_BOX_2"/>
    <property type="match status" value="1"/>
</dbReference>
<feature type="domain" description="HMG box" evidence="3">
    <location>
        <begin position="27"/>
        <end position="94"/>
    </location>
</feature>
<name>A0A0K9PN69_ZOSMR</name>
<dbReference type="GO" id="GO:0005634">
    <property type="term" value="C:nucleus"/>
    <property type="evidence" value="ECO:0000318"/>
    <property type="project" value="GO_Central"/>
</dbReference>
<feature type="compositionally biased region" description="Basic and acidic residues" evidence="2">
    <location>
        <begin position="97"/>
        <end position="109"/>
    </location>
</feature>